<dbReference type="AlphaFoldDB" id="A0A4V2QGN2"/>
<dbReference type="Proteomes" id="UP000295008">
    <property type="component" value="Unassembled WGS sequence"/>
</dbReference>
<evidence type="ECO:0000313" key="1">
    <source>
        <dbReference type="EMBL" id="TCL76497.1"/>
    </source>
</evidence>
<gene>
    <name evidence="1" type="ORF">EDC14_1002256</name>
</gene>
<protein>
    <submittedName>
        <fullName evidence="1">Uncharacterized protein</fullName>
    </submittedName>
</protein>
<keyword evidence="2" id="KW-1185">Reference proteome</keyword>
<organism evidence="1 2">
    <name type="scientific">Hydrogenispora ethanolica</name>
    <dbReference type="NCBI Taxonomy" id="1082276"/>
    <lineage>
        <taxon>Bacteria</taxon>
        <taxon>Bacillati</taxon>
        <taxon>Bacillota</taxon>
        <taxon>Hydrogenispora</taxon>
    </lineage>
</organism>
<sequence length="47" mass="5231">MTDREEPGGNEKIINRLIENGLLKNMPVPLDAALFRFGFTAKQKGSL</sequence>
<dbReference type="EMBL" id="SLUN01000002">
    <property type="protein sequence ID" value="TCL76497.1"/>
    <property type="molecule type" value="Genomic_DNA"/>
</dbReference>
<accession>A0A4V2QGN2</accession>
<proteinExistence type="predicted"/>
<comment type="caution">
    <text evidence="1">The sequence shown here is derived from an EMBL/GenBank/DDBJ whole genome shotgun (WGS) entry which is preliminary data.</text>
</comment>
<evidence type="ECO:0000313" key="2">
    <source>
        <dbReference type="Proteomes" id="UP000295008"/>
    </source>
</evidence>
<dbReference type="RefSeq" id="WP_165907749.1">
    <property type="nucleotide sequence ID" value="NZ_SLUN01000002.1"/>
</dbReference>
<reference evidence="1 2" key="1">
    <citation type="submission" date="2019-03" db="EMBL/GenBank/DDBJ databases">
        <title>Genomic Encyclopedia of Type Strains, Phase IV (KMG-IV): sequencing the most valuable type-strain genomes for metagenomic binning, comparative biology and taxonomic classification.</title>
        <authorList>
            <person name="Goeker M."/>
        </authorList>
    </citation>
    <scope>NUCLEOTIDE SEQUENCE [LARGE SCALE GENOMIC DNA]</scope>
    <source>
        <strain evidence="1 2">LX-B</strain>
    </source>
</reference>
<name>A0A4V2QGN2_HYDET</name>